<dbReference type="EMBL" id="PVZG01000015">
    <property type="protein sequence ID" value="PRY23432.1"/>
    <property type="molecule type" value="Genomic_DNA"/>
</dbReference>
<evidence type="ECO:0000256" key="4">
    <source>
        <dbReference type="ARBA" id="ARBA00022475"/>
    </source>
</evidence>
<dbReference type="InterPro" id="IPR045863">
    <property type="entry name" value="CorA_TM1_TM2"/>
</dbReference>
<dbReference type="PANTHER" id="PTHR46494:SF1">
    <property type="entry name" value="CORA FAMILY METAL ION TRANSPORTER (EUROFUNG)"/>
    <property type="match status" value="1"/>
</dbReference>
<keyword evidence="4" id="KW-1003">Cell membrane</keyword>
<dbReference type="GO" id="GO:0000287">
    <property type="term" value="F:magnesium ion binding"/>
    <property type="evidence" value="ECO:0007669"/>
    <property type="project" value="TreeGrafter"/>
</dbReference>
<dbReference type="SUPFAM" id="SSF144083">
    <property type="entry name" value="Magnesium transport protein CorA, transmembrane region"/>
    <property type="match status" value="1"/>
</dbReference>
<evidence type="ECO:0000256" key="2">
    <source>
        <dbReference type="ARBA" id="ARBA00009765"/>
    </source>
</evidence>
<dbReference type="Gene3D" id="3.30.460.20">
    <property type="entry name" value="CorA soluble domain-like"/>
    <property type="match status" value="1"/>
</dbReference>
<keyword evidence="7 8" id="KW-0472">Membrane</keyword>
<evidence type="ECO:0000256" key="6">
    <source>
        <dbReference type="ARBA" id="ARBA00022989"/>
    </source>
</evidence>
<dbReference type="GO" id="GO:0050897">
    <property type="term" value="F:cobalt ion binding"/>
    <property type="evidence" value="ECO:0007669"/>
    <property type="project" value="TreeGrafter"/>
</dbReference>
<dbReference type="InterPro" id="IPR045861">
    <property type="entry name" value="CorA_cytoplasmic_dom"/>
</dbReference>
<evidence type="ECO:0000256" key="8">
    <source>
        <dbReference type="SAM" id="Phobius"/>
    </source>
</evidence>
<accession>A0A2T0RQL6</accession>
<keyword evidence="3" id="KW-0813">Transport</keyword>
<dbReference type="SUPFAM" id="SSF143865">
    <property type="entry name" value="CorA soluble domain-like"/>
    <property type="match status" value="1"/>
</dbReference>
<feature type="transmembrane region" description="Helical" evidence="8">
    <location>
        <begin position="308"/>
        <end position="329"/>
    </location>
</feature>
<dbReference type="RefSeq" id="WP_106129640.1">
    <property type="nucleotide sequence ID" value="NZ_PVZG01000015.1"/>
</dbReference>
<evidence type="ECO:0000313" key="10">
    <source>
        <dbReference type="Proteomes" id="UP000239209"/>
    </source>
</evidence>
<dbReference type="PANTHER" id="PTHR46494">
    <property type="entry name" value="CORA FAMILY METAL ION TRANSPORTER (EUROFUNG)"/>
    <property type="match status" value="1"/>
</dbReference>
<dbReference type="GO" id="GO:0015095">
    <property type="term" value="F:magnesium ion transmembrane transporter activity"/>
    <property type="evidence" value="ECO:0007669"/>
    <property type="project" value="TreeGrafter"/>
</dbReference>
<dbReference type="InterPro" id="IPR002523">
    <property type="entry name" value="MgTranspt_CorA/ZnTranspt_ZntB"/>
</dbReference>
<sequence>MTSPPAPACPTTTRLYEGGGVVAEGFAVADIPGLLDEHPDAVVWLDLFDPDENALRTVAAQFGLHPLAVEDAVHDHQRPKLDRYPGHLFMNVYDVRVSADGPVPHLHKVEISAFLTGRALITVRKSAGDVSRLARRWDADAELARHGGVAFLVYGLLDVVVDGQFAAARTLDEAMDRAEDTMLEEGGAPRPVRMYAFGLRKSLAALRRAVAPMPELIAQVLRLEEGLVDEHLAPYYRDVDDHARRAAETIDHALGRINGLLEADLTEQSNALNDVTRKLAAWAAIIAVPTALTGFFGQNVPYWGYERVSGFVASLVLMVVSAGGLYIYLKRRGWL</sequence>
<organism evidence="9 10">
    <name type="scientific">Pseudosporangium ferrugineum</name>
    <dbReference type="NCBI Taxonomy" id="439699"/>
    <lineage>
        <taxon>Bacteria</taxon>
        <taxon>Bacillati</taxon>
        <taxon>Actinomycetota</taxon>
        <taxon>Actinomycetes</taxon>
        <taxon>Micromonosporales</taxon>
        <taxon>Micromonosporaceae</taxon>
        <taxon>Pseudosporangium</taxon>
    </lineage>
</organism>
<comment type="subcellular location">
    <subcellularLocation>
        <location evidence="1">Cell membrane</location>
        <topology evidence="1">Multi-pass membrane protein</topology>
    </subcellularLocation>
</comment>
<protein>
    <submittedName>
        <fullName evidence="9">Magnesium transporter</fullName>
    </submittedName>
</protein>
<evidence type="ECO:0000256" key="5">
    <source>
        <dbReference type="ARBA" id="ARBA00022692"/>
    </source>
</evidence>
<evidence type="ECO:0000256" key="7">
    <source>
        <dbReference type="ARBA" id="ARBA00023136"/>
    </source>
</evidence>
<reference evidence="9 10" key="1">
    <citation type="submission" date="2018-03" db="EMBL/GenBank/DDBJ databases">
        <title>Genomic Encyclopedia of Archaeal and Bacterial Type Strains, Phase II (KMG-II): from individual species to whole genera.</title>
        <authorList>
            <person name="Goeker M."/>
        </authorList>
    </citation>
    <scope>NUCLEOTIDE SEQUENCE [LARGE SCALE GENOMIC DNA]</scope>
    <source>
        <strain evidence="9 10">DSM 45348</strain>
    </source>
</reference>
<dbReference type="OrthoDB" id="9803416at2"/>
<dbReference type="Gene3D" id="1.20.58.340">
    <property type="entry name" value="Magnesium transport protein CorA, transmembrane region"/>
    <property type="match status" value="2"/>
</dbReference>
<dbReference type="Pfam" id="PF01544">
    <property type="entry name" value="CorA"/>
    <property type="match status" value="1"/>
</dbReference>
<dbReference type="Proteomes" id="UP000239209">
    <property type="component" value="Unassembled WGS sequence"/>
</dbReference>
<keyword evidence="6 8" id="KW-1133">Transmembrane helix</keyword>
<evidence type="ECO:0000256" key="3">
    <source>
        <dbReference type="ARBA" id="ARBA00022448"/>
    </source>
</evidence>
<comment type="similarity">
    <text evidence="2">Belongs to the CorA metal ion transporter (MIT) (TC 1.A.35) family.</text>
</comment>
<evidence type="ECO:0000256" key="1">
    <source>
        <dbReference type="ARBA" id="ARBA00004651"/>
    </source>
</evidence>
<proteinExistence type="inferred from homology"/>
<dbReference type="GO" id="GO:0005886">
    <property type="term" value="C:plasma membrane"/>
    <property type="evidence" value="ECO:0007669"/>
    <property type="project" value="UniProtKB-SubCell"/>
</dbReference>
<comment type="caution">
    <text evidence="9">The sequence shown here is derived from an EMBL/GenBank/DDBJ whole genome shotgun (WGS) entry which is preliminary data.</text>
</comment>
<dbReference type="AlphaFoldDB" id="A0A2T0RQL6"/>
<keyword evidence="10" id="KW-1185">Reference proteome</keyword>
<dbReference type="CDD" id="cd12822">
    <property type="entry name" value="TmCorA-like"/>
    <property type="match status" value="1"/>
</dbReference>
<feature type="transmembrane region" description="Helical" evidence="8">
    <location>
        <begin position="279"/>
        <end position="296"/>
    </location>
</feature>
<gene>
    <name evidence="9" type="ORF">CLV70_115165</name>
</gene>
<name>A0A2T0RQL6_9ACTN</name>
<keyword evidence="5 8" id="KW-0812">Transmembrane</keyword>
<dbReference type="GO" id="GO:0015087">
    <property type="term" value="F:cobalt ion transmembrane transporter activity"/>
    <property type="evidence" value="ECO:0007669"/>
    <property type="project" value="TreeGrafter"/>
</dbReference>
<evidence type="ECO:0000313" key="9">
    <source>
        <dbReference type="EMBL" id="PRY23432.1"/>
    </source>
</evidence>